<comment type="subcellular location">
    <subcellularLocation>
        <location evidence="1">Cell membrane</location>
    </subcellularLocation>
</comment>
<name>A0A1H9LHK2_9BACT</name>
<dbReference type="GO" id="GO:0008955">
    <property type="term" value="F:peptidoglycan glycosyltransferase activity"/>
    <property type="evidence" value="ECO:0007669"/>
    <property type="project" value="UniProtKB-EC"/>
</dbReference>
<feature type="domain" description="Glycosyl transferase family 51" evidence="20">
    <location>
        <begin position="85"/>
        <end position="262"/>
    </location>
</feature>
<dbReference type="GO" id="GO:0005886">
    <property type="term" value="C:plasma membrane"/>
    <property type="evidence" value="ECO:0007669"/>
    <property type="project" value="UniProtKB-SubCell"/>
</dbReference>
<dbReference type="Gene3D" id="1.10.3810.10">
    <property type="entry name" value="Biosynthetic peptidoglycan transglycosylase-like"/>
    <property type="match status" value="1"/>
</dbReference>
<evidence type="ECO:0000313" key="22">
    <source>
        <dbReference type="Proteomes" id="UP000199021"/>
    </source>
</evidence>
<comment type="catalytic activity">
    <reaction evidence="17">
        <text>[GlcNAc-(1-&gt;4)-Mur2Ac(oyl-L-Ala-gamma-D-Glu-L-Lys-D-Ala-D-Ala)](n)-di-trans,octa-cis-undecaprenyl diphosphate + beta-D-GlcNAc-(1-&gt;4)-Mur2Ac(oyl-L-Ala-gamma-D-Glu-L-Lys-D-Ala-D-Ala)-di-trans,octa-cis-undecaprenyl diphosphate = [GlcNAc-(1-&gt;4)-Mur2Ac(oyl-L-Ala-gamma-D-Glu-L-Lys-D-Ala-D-Ala)](n+1)-di-trans,octa-cis-undecaprenyl diphosphate + di-trans,octa-cis-undecaprenyl diphosphate + H(+)</text>
        <dbReference type="Rhea" id="RHEA:23708"/>
        <dbReference type="Rhea" id="RHEA-COMP:9602"/>
        <dbReference type="Rhea" id="RHEA-COMP:9603"/>
        <dbReference type="ChEBI" id="CHEBI:15378"/>
        <dbReference type="ChEBI" id="CHEBI:58405"/>
        <dbReference type="ChEBI" id="CHEBI:60033"/>
        <dbReference type="ChEBI" id="CHEBI:78435"/>
        <dbReference type="EC" id="2.4.99.28"/>
    </reaction>
</comment>
<dbReference type="InterPro" id="IPR001460">
    <property type="entry name" value="PCN-bd_Tpept"/>
</dbReference>
<dbReference type="GO" id="GO:0008360">
    <property type="term" value="P:regulation of cell shape"/>
    <property type="evidence" value="ECO:0007669"/>
    <property type="project" value="UniProtKB-KW"/>
</dbReference>
<evidence type="ECO:0000256" key="6">
    <source>
        <dbReference type="ARBA" id="ARBA00022645"/>
    </source>
</evidence>
<feature type="domain" description="Penicillin-binding protein transpeptidase" evidence="19">
    <location>
        <begin position="439"/>
        <end position="676"/>
    </location>
</feature>
<keyword evidence="14" id="KW-0511">Multifunctional enzyme</keyword>
<dbReference type="GO" id="GO:0071555">
    <property type="term" value="P:cell wall organization"/>
    <property type="evidence" value="ECO:0007669"/>
    <property type="project" value="UniProtKB-KW"/>
</dbReference>
<evidence type="ECO:0000256" key="12">
    <source>
        <dbReference type="ARBA" id="ARBA00022984"/>
    </source>
</evidence>
<evidence type="ECO:0000256" key="7">
    <source>
        <dbReference type="ARBA" id="ARBA00022670"/>
    </source>
</evidence>
<dbReference type="InterPro" id="IPR001264">
    <property type="entry name" value="Glyco_trans_51"/>
</dbReference>
<dbReference type="PANTHER" id="PTHR32282">
    <property type="entry name" value="BINDING PROTEIN TRANSPEPTIDASE, PUTATIVE-RELATED"/>
    <property type="match status" value="1"/>
</dbReference>
<protein>
    <submittedName>
        <fullName evidence="21">Penicillin-binding protein 1A</fullName>
    </submittedName>
</protein>
<evidence type="ECO:0000256" key="10">
    <source>
        <dbReference type="ARBA" id="ARBA00022801"/>
    </source>
</evidence>
<keyword evidence="22" id="KW-1185">Reference proteome</keyword>
<keyword evidence="7" id="KW-0645">Protease</keyword>
<dbReference type="GO" id="GO:0030288">
    <property type="term" value="C:outer membrane-bounded periplasmic space"/>
    <property type="evidence" value="ECO:0007669"/>
    <property type="project" value="TreeGrafter"/>
</dbReference>
<dbReference type="PANTHER" id="PTHR32282:SF11">
    <property type="entry name" value="PENICILLIN-BINDING PROTEIN 1B"/>
    <property type="match status" value="1"/>
</dbReference>
<dbReference type="InterPro" id="IPR050396">
    <property type="entry name" value="Glycosyltr_51/Transpeptidase"/>
</dbReference>
<evidence type="ECO:0000256" key="1">
    <source>
        <dbReference type="ARBA" id="ARBA00004236"/>
    </source>
</evidence>
<dbReference type="GO" id="GO:0009002">
    <property type="term" value="F:serine-type D-Ala-D-Ala carboxypeptidase activity"/>
    <property type="evidence" value="ECO:0007669"/>
    <property type="project" value="UniProtKB-EC"/>
</dbReference>
<keyword evidence="15" id="KW-0961">Cell wall biogenesis/degradation</keyword>
<keyword evidence="12" id="KW-0573">Peptidoglycan synthesis</keyword>
<dbReference type="Pfam" id="PF00905">
    <property type="entry name" value="Transpeptidase"/>
    <property type="match status" value="1"/>
</dbReference>
<keyword evidence="18" id="KW-1133">Transmembrane helix</keyword>
<evidence type="ECO:0000256" key="5">
    <source>
        <dbReference type="ARBA" id="ARBA00022475"/>
    </source>
</evidence>
<evidence type="ECO:0000256" key="9">
    <source>
        <dbReference type="ARBA" id="ARBA00022679"/>
    </source>
</evidence>
<evidence type="ECO:0000256" key="16">
    <source>
        <dbReference type="ARBA" id="ARBA00034000"/>
    </source>
</evidence>
<dbReference type="InterPro" id="IPR036950">
    <property type="entry name" value="PBP_transglycosylase"/>
</dbReference>
<dbReference type="SUPFAM" id="SSF56601">
    <property type="entry name" value="beta-lactamase/transpeptidase-like"/>
    <property type="match status" value="1"/>
</dbReference>
<evidence type="ECO:0000313" key="21">
    <source>
        <dbReference type="EMBL" id="SER10697.1"/>
    </source>
</evidence>
<sequence>MDKHFLHTLKARAIQLGKKGWDYLRSQPPLKLLFLGVALPLLLLTLYFTFLFVRTMSGAYGHLPEKAELALVENAEASSVISEDGQLIGKYFRENRISVPLEEISPYVTEALIATEDSRFFEHQGIDLRALLRVAVKTKLLGDTKSGGGSTISQQLAKQLYPRVSGQDMLKTKFREMIIASRLEEVYNKQELLALYLNTVPFGELAFGIEVASNRFFSKSASELRAEEAAVLVGLLKSTRNYNPRNHPEASTGRRNVVLDQMVKNGVMSQEKVDSLSALPLEIKYRRENNKVGSAAHFRRMLRKEVEHALAGKTHPDRRPYDIDRDGLRIHVSINSVLQRLAEEAVLETMPNIQAALARDWSGGRKAPWEAAFLKTVEKSPRYQAYADAGKSREQIMELMKQPRQMTIYDWKTAGPVDTLMRPIDSLRHYFTLLNAGLLATDPRNGTVRAWVGGVDYRFVQYDHVTARRQVGSTIKPVIYATALQEGMRPCEYTPAQQFTIEDFKDYNPRNPNGDYEGAYSMRGGLAKSINTVAVNLAVRSGLQRVVNEIHEMGITGKVEAIPSVALGTVEATLPEMNLVYSGFANRGRRPLGIHFLDKIETADGELIVSFARPKETKTVMSDTTAAIATYLMSGVVNSGTGARLRSTYGISGPLAGKTGTTQDQSDGWFVGYTPKLVVSTWVGAEYPAVHFRTLSRGSATKTALPVWGTFLRKVQRTRGISYYKGGGFPPLDEMTTALLECPDYLDELPIYRDPEEFMPVDDIATRLQRFPAQDIEQMMARKRRRHNESPAQYAERIARQLEREARKDERREERKAFWAKTLFGKKDGGE</sequence>
<keyword evidence="11" id="KW-0133">Cell shape</keyword>
<evidence type="ECO:0000259" key="19">
    <source>
        <dbReference type="Pfam" id="PF00905"/>
    </source>
</evidence>
<dbReference type="FunCoup" id="A0A1H9LHK2">
    <property type="interactions" value="257"/>
</dbReference>
<dbReference type="GO" id="GO:0006508">
    <property type="term" value="P:proteolysis"/>
    <property type="evidence" value="ECO:0007669"/>
    <property type="project" value="UniProtKB-KW"/>
</dbReference>
<dbReference type="GO" id="GO:0009252">
    <property type="term" value="P:peptidoglycan biosynthetic process"/>
    <property type="evidence" value="ECO:0007669"/>
    <property type="project" value="UniProtKB-KW"/>
</dbReference>
<dbReference type="InterPro" id="IPR012338">
    <property type="entry name" value="Beta-lactam/transpept-like"/>
</dbReference>
<dbReference type="STRING" id="478744.SAMN05444359_12434"/>
<evidence type="ECO:0000256" key="3">
    <source>
        <dbReference type="ARBA" id="ARBA00007090"/>
    </source>
</evidence>
<dbReference type="Gene3D" id="3.40.710.10">
    <property type="entry name" value="DD-peptidase/beta-lactamase superfamily"/>
    <property type="match status" value="1"/>
</dbReference>
<evidence type="ECO:0000256" key="13">
    <source>
        <dbReference type="ARBA" id="ARBA00023136"/>
    </source>
</evidence>
<keyword evidence="10" id="KW-0378">Hydrolase</keyword>
<proteinExistence type="inferred from homology"/>
<dbReference type="InterPro" id="IPR023346">
    <property type="entry name" value="Lysozyme-like_dom_sf"/>
</dbReference>
<evidence type="ECO:0000256" key="15">
    <source>
        <dbReference type="ARBA" id="ARBA00023316"/>
    </source>
</evidence>
<keyword evidence="18" id="KW-0812">Transmembrane</keyword>
<evidence type="ECO:0000256" key="8">
    <source>
        <dbReference type="ARBA" id="ARBA00022676"/>
    </source>
</evidence>
<keyword evidence="6" id="KW-0121">Carboxypeptidase</keyword>
<dbReference type="OrthoDB" id="9766909at2"/>
<dbReference type="Proteomes" id="UP000199021">
    <property type="component" value="Unassembled WGS sequence"/>
</dbReference>
<dbReference type="InParanoid" id="A0A1H9LHK2"/>
<dbReference type="RefSeq" id="WP_090171614.1">
    <property type="nucleotide sequence ID" value="NZ_FOFB01000024.1"/>
</dbReference>
<reference evidence="22" key="1">
    <citation type="submission" date="2016-10" db="EMBL/GenBank/DDBJ databases">
        <authorList>
            <person name="Varghese N."/>
            <person name="Submissions S."/>
        </authorList>
    </citation>
    <scope>NUCLEOTIDE SEQUENCE [LARGE SCALE GENOMIC DNA]</scope>
    <source>
        <strain evidence="22">DSM 24740</strain>
    </source>
</reference>
<evidence type="ECO:0000256" key="2">
    <source>
        <dbReference type="ARBA" id="ARBA00004752"/>
    </source>
</evidence>
<dbReference type="SUPFAM" id="SSF53955">
    <property type="entry name" value="Lysozyme-like"/>
    <property type="match status" value="1"/>
</dbReference>
<dbReference type="AlphaFoldDB" id="A0A1H9LHK2"/>
<evidence type="ECO:0000256" key="4">
    <source>
        <dbReference type="ARBA" id="ARBA00007739"/>
    </source>
</evidence>
<evidence type="ECO:0000256" key="14">
    <source>
        <dbReference type="ARBA" id="ARBA00023268"/>
    </source>
</evidence>
<dbReference type="EMBL" id="FOFB01000024">
    <property type="protein sequence ID" value="SER10697.1"/>
    <property type="molecule type" value="Genomic_DNA"/>
</dbReference>
<gene>
    <name evidence="21" type="ORF">SAMN05444359_12434</name>
</gene>
<dbReference type="GO" id="GO:0008658">
    <property type="term" value="F:penicillin binding"/>
    <property type="evidence" value="ECO:0007669"/>
    <property type="project" value="InterPro"/>
</dbReference>
<comment type="similarity">
    <text evidence="3">In the C-terminal section; belongs to the transpeptidase family.</text>
</comment>
<evidence type="ECO:0000256" key="18">
    <source>
        <dbReference type="SAM" id="Phobius"/>
    </source>
</evidence>
<keyword evidence="13 18" id="KW-0472">Membrane</keyword>
<comment type="pathway">
    <text evidence="2">Cell wall biogenesis; peptidoglycan biosynthesis.</text>
</comment>
<evidence type="ECO:0000256" key="11">
    <source>
        <dbReference type="ARBA" id="ARBA00022960"/>
    </source>
</evidence>
<accession>A0A1H9LHK2</accession>
<keyword evidence="5" id="KW-1003">Cell membrane</keyword>
<evidence type="ECO:0000256" key="17">
    <source>
        <dbReference type="ARBA" id="ARBA00049902"/>
    </source>
</evidence>
<dbReference type="Pfam" id="PF00912">
    <property type="entry name" value="Transgly"/>
    <property type="match status" value="1"/>
</dbReference>
<keyword evidence="8" id="KW-0328">Glycosyltransferase</keyword>
<feature type="transmembrane region" description="Helical" evidence="18">
    <location>
        <begin position="32"/>
        <end position="53"/>
    </location>
</feature>
<organism evidence="21 22">
    <name type="scientific">Neolewinella agarilytica</name>
    <dbReference type="NCBI Taxonomy" id="478744"/>
    <lineage>
        <taxon>Bacteria</taxon>
        <taxon>Pseudomonadati</taxon>
        <taxon>Bacteroidota</taxon>
        <taxon>Saprospiria</taxon>
        <taxon>Saprospirales</taxon>
        <taxon>Lewinellaceae</taxon>
        <taxon>Neolewinella</taxon>
    </lineage>
</organism>
<comment type="similarity">
    <text evidence="4">In the N-terminal section; belongs to the glycosyltransferase 51 family.</text>
</comment>
<evidence type="ECO:0000259" key="20">
    <source>
        <dbReference type="Pfam" id="PF00912"/>
    </source>
</evidence>
<comment type="catalytic activity">
    <reaction evidence="16">
        <text>Preferential cleavage: (Ac)2-L-Lys-D-Ala-|-D-Ala. Also transpeptidation of peptidyl-alanyl moieties that are N-acyl substituents of D-alanine.</text>
        <dbReference type="EC" id="3.4.16.4"/>
    </reaction>
</comment>
<keyword evidence="9" id="KW-0808">Transferase</keyword>